<proteinExistence type="predicted"/>
<name>A0A8S5V5S1_9CAUD</name>
<accession>A0A8S5V5S1</accession>
<dbReference type="EMBL" id="BK016203">
    <property type="protein sequence ID" value="DAG02106.1"/>
    <property type="molecule type" value="Genomic_DNA"/>
</dbReference>
<protein>
    <submittedName>
        <fullName evidence="1">Uncharacterized protein</fullName>
    </submittedName>
</protein>
<evidence type="ECO:0000313" key="1">
    <source>
        <dbReference type="EMBL" id="DAG02106.1"/>
    </source>
</evidence>
<reference evidence="1" key="1">
    <citation type="journal article" date="2021" name="Proc. Natl. Acad. Sci. U.S.A.">
        <title>A Catalog of Tens of Thousands of Viruses from Human Metagenomes Reveals Hidden Associations with Chronic Diseases.</title>
        <authorList>
            <person name="Tisza M.J."/>
            <person name="Buck C.B."/>
        </authorList>
    </citation>
    <scope>NUCLEOTIDE SEQUENCE</scope>
    <source>
        <strain evidence="1">Ct4uh47</strain>
    </source>
</reference>
<sequence length="63" mass="7480">MQGHVYMDVTQIACEEKTSIAVDCELKNVDVFDKFQLLDAMCRALHVRKQEWMLYVLLRDKEM</sequence>
<organism evidence="1">
    <name type="scientific">Myoviridae sp. ct4uh47</name>
    <dbReference type="NCBI Taxonomy" id="2825032"/>
    <lineage>
        <taxon>Viruses</taxon>
        <taxon>Duplodnaviria</taxon>
        <taxon>Heunggongvirae</taxon>
        <taxon>Uroviricota</taxon>
        <taxon>Caudoviricetes</taxon>
    </lineage>
</organism>